<evidence type="ECO:0000313" key="2">
    <source>
        <dbReference type="EMBL" id="KKM43512.1"/>
    </source>
</evidence>
<protein>
    <submittedName>
        <fullName evidence="2">Uncharacterized protein</fullName>
    </submittedName>
</protein>
<sequence length="38" mass="4353">MDKETTSQEKVEIEVKNNGDTTEVLEFDSAFTEKSEEN</sequence>
<feature type="compositionally biased region" description="Basic and acidic residues" evidence="1">
    <location>
        <begin position="1"/>
        <end position="17"/>
    </location>
</feature>
<dbReference type="EMBL" id="LAZR01012093">
    <property type="protein sequence ID" value="KKM43512.1"/>
    <property type="molecule type" value="Genomic_DNA"/>
</dbReference>
<dbReference type="AlphaFoldDB" id="A0A0F9ILY5"/>
<evidence type="ECO:0000256" key="1">
    <source>
        <dbReference type="SAM" id="MobiDB-lite"/>
    </source>
</evidence>
<accession>A0A0F9ILY5</accession>
<gene>
    <name evidence="2" type="ORF">LCGC14_1562910</name>
</gene>
<comment type="caution">
    <text evidence="2">The sequence shown here is derived from an EMBL/GenBank/DDBJ whole genome shotgun (WGS) entry which is preliminary data.</text>
</comment>
<organism evidence="2">
    <name type="scientific">marine sediment metagenome</name>
    <dbReference type="NCBI Taxonomy" id="412755"/>
    <lineage>
        <taxon>unclassified sequences</taxon>
        <taxon>metagenomes</taxon>
        <taxon>ecological metagenomes</taxon>
    </lineage>
</organism>
<proteinExistence type="predicted"/>
<name>A0A0F9ILY5_9ZZZZ</name>
<feature type="region of interest" description="Disordered" evidence="1">
    <location>
        <begin position="1"/>
        <end position="38"/>
    </location>
</feature>
<reference evidence="2" key="1">
    <citation type="journal article" date="2015" name="Nature">
        <title>Complex archaea that bridge the gap between prokaryotes and eukaryotes.</title>
        <authorList>
            <person name="Spang A."/>
            <person name="Saw J.H."/>
            <person name="Jorgensen S.L."/>
            <person name="Zaremba-Niedzwiedzka K."/>
            <person name="Martijn J."/>
            <person name="Lind A.E."/>
            <person name="van Eijk R."/>
            <person name="Schleper C."/>
            <person name="Guy L."/>
            <person name="Ettema T.J."/>
        </authorList>
    </citation>
    <scope>NUCLEOTIDE SEQUENCE</scope>
</reference>